<name>A0ABV7XSP8_9FLAO</name>
<comment type="caution">
    <text evidence="2">The sequence shown here is derived from an EMBL/GenBank/DDBJ whole genome shotgun (WGS) entry which is preliminary data.</text>
</comment>
<gene>
    <name evidence="2" type="ORF">ACFONJ_04705</name>
</gene>
<sequence>MELKFFLKKQVYIFLVLCLGLISCKAQQVLTLNTSDYSSPTNSYFKDLDNELSPYIGTWKSIFQNKTIILNITKEVKRPYSEWGKSFFSDVLIVKYEIKDSNGNILQTTLNNTYHPNAAIKNLILSLGTKADGQIDLLYAGGNCSVGIGNIIFKKLSSTQFSWGYYPGTTTRNDITCPPDKDYTIYLPETENLIFTKQ</sequence>
<protein>
    <submittedName>
        <fullName evidence="2">DUF6705 family protein</fullName>
    </submittedName>
</protein>
<dbReference type="InterPro" id="IPR046551">
    <property type="entry name" value="DUF6705"/>
</dbReference>
<keyword evidence="3" id="KW-1185">Reference proteome</keyword>
<dbReference type="Proteomes" id="UP001595735">
    <property type="component" value="Unassembled WGS sequence"/>
</dbReference>
<organism evidence="2 3">
    <name type="scientific">Chryseobacterium tructae</name>
    <dbReference type="NCBI Taxonomy" id="1037380"/>
    <lineage>
        <taxon>Bacteria</taxon>
        <taxon>Pseudomonadati</taxon>
        <taxon>Bacteroidota</taxon>
        <taxon>Flavobacteriia</taxon>
        <taxon>Flavobacteriales</taxon>
        <taxon>Weeksellaceae</taxon>
        <taxon>Chryseobacterium group</taxon>
        <taxon>Chryseobacterium</taxon>
    </lineage>
</organism>
<accession>A0ABV7XSP8</accession>
<evidence type="ECO:0000313" key="3">
    <source>
        <dbReference type="Proteomes" id="UP001595735"/>
    </source>
</evidence>
<reference evidence="3" key="1">
    <citation type="journal article" date="2019" name="Int. J. Syst. Evol. Microbiol.">
        <title>The Global Catalogue of Microorganisms (GCM) 10K type strain sequencing project: providing services to taxonomists for standard genome sequencing and annotation.</title>
        <authorList>
            <consortium name="The Broad Institute Genomics Platform"/>
            <consortium name="The Broad Institute Genome Sequencing Center for Infectious Disease"/>
            <person name="Wu L."/>
            <person name="Ma J."/>
        </authorList>
    </citation>
    <scope>NUCLEOTIDE SEQUENCE [LARGE SCALE GENOMIC DNA]</scope>
    <source>
        <strain evidence="3">CECT 7798</strain>
    </source>
</reference>
<evidence type="ECO:0000259" key="1">
    <source>
        <dbReference type="Pfam" id="PF20448"/>
    </source>
</evidence>
<dbReference type="EMBL" id="JBHRYO010000002">
    <property type="protein sequence ID" value="MFC3755268.1"/>
    <property type="molecule type" value="Genomic_DNA"/>
</dbReference>
<evidence type="ECO:0000313" key="2">
    <source>
        <dbReference type="EMBL" id="MFC3755268.1"/>
    </source>
</evidence>
<dbReference type="Pfam" id="PF20448">
    <property type="entry name" value="DUF6705"/>
    <property type="match status" value="1"/>
</dbReference>
<dbReference type="PROSITE" id="PS51257">
    <property type="entry name" value="PROKAR_LIPOPROTEIN"/>
    <property type="match status" value="1"/>
</dbReference>
<proteinExistence type="predicted"/>
<dbReference type="RefSeq" id="WP_353959921.1">
    <property type="nucleotide sequence ID" value="NZ_JAUFQR010000001.1"/>
</dbReference>
<feature type="domain" description="DUF6705" evidence="1">
    <location>
        <begin position="9"/>
        <end position="198"/>
    </location>
</feature>